<dbReference type="EMBL" id="JAGIZQ010000001">
    <property type="protein sequence ID" value="KAH6650169.1"/>
    <property type="molecule type" value="Genomic_DNA"/>
</dbReference>
<protein>
    <submittedName>
        <fullName evidence="1">Uncharacterized protein</fullName>
    </submittedName>
</protein>
<organism evidence="1 2">
    <name type="scientific">Chaetomium tenue</name>
    <dbReference type="NCBI Taxonomy" id="1854479"/>
    <lineage>
        <taxon>Eukaryota</taxon>
        <taxon>Fungi</taxon>
        <taxon>Dikarya</taxon>
        <taxon>Ascomycota</taxon>
        <taxon>Pezizomycotina</taxon>
        <taxon>Sordariomycetes</taxon>
        <taxon>Sordariomycetidae</taxon>
        <taxon>Sordariales</taxon>
        <taxon>Chaetomiaceae</taxon>
        <taxon>Chaetomium</taxon>
    </lineage>
</organism>
<evidence type="ECO:0000313" key="1">
    <source>
        <dbReference type="EMBL" id="KAH6650169.1"/>
    </source>
</evidence>
<name>A0ACB7PSA8_9PEZI</name>
<keyword evidence="2" id="KW-1185">Reference proteome</keyword>
<dbReference type="Proteomes" id="UP000724584">
    <property type="component" value="Unassembled WGS sequence"/>
</dbReference>
<evidence type="ECO:0000313" key="2">
    <source>
        <dbReference type="Proteomes" id="UP000724584"/>
    </source>
</evidence>
<sequence>MWGTSWWQAGSTRLLRSPTFSNNLTTQTIDNAIPDHSHTMDRALDRSLDDILGDRKQVRQKPTSHPPAALDNQSWLLSGGQLTQGCRTTAEVLAAVAVVVTDPTILEMALERYAPTIIPAKLRATQSKKYTSAQIWPSGKNTDRLIEPSLLLSCSSPRSYSTWFERRSYAQDTVCACLFRGRLNARHLGQTGSDRDLGEGNSSNMNLAG</sequence>
<accession>A0ACB7PSA8</accession>
<comment type="caution">
    <text evidence="1">The sequence shown here is derived from an EMBL/GenBank/DDBJ whole genome shotgun (WGS) entry which is preliminary data.</text>
</comment>
<gene>
    <name evidence="1" type="ORF">F5144DRAFT_36553</name>
</gene>
<proteinExistence type="predicted"/>
<reference evidence="1 2" key="1">
    <citation type="journal article" date="2021" name="Nat. Commun.">
        <title>Genetic determinants of endophytism in the Arabidopsis root mycobiome.</title>
        <authorList>
            <person name="Mesny F."/>
            <person name="Miyauchi S."/>
            <person name="Thiergart T."/>
            <person name="Pickel B."/>
            <person name="Atanasova L."/>
            <person name="Karlsson M."/>
            <person name="Huettel B."/>
            <person name="Barry K.W."/>
            <person name="Haridas S."/>
            <person name="Chen C."/>
            <person name="Bauer D."/>
            <person name="Andreopoulos W."/>
            <person name="Pangilinan J."/>
            <person name="LaButti K."/>
            <person name="Riley R."/>
            <person name="Lipzen A."/>
            <person name="Clum A."/>
            <person name="Drula E."/>
            <person name="Henrissat B."/>
            <person name="Kohler A."/>
            <person name="Grigoriev I.V."/>
            <person name="Martin F.M."/>
            <person name="Hacquard S."/>
        </authorList>
    </citation>
    <scope>NUCLEOTIDE SEQUENCE [LARGE SCALE GENOMIC DNA]</scope>
    <source>
        <strain evidence="1 2">MPI-SDFR-AT-0079</strain>
    </source>
</reference>